<name>A9AW61_HERA2</name>
<dbReference type="STRING" id="316274.Haur_2071"/>
<dbReference type="eggNOG" id="COG2226">
    <property type="taxonomic scope" value="Bacteria"/>
</dbReference>
<accession>A9AW61</accession>
<dbReference type="Gene3D" id="3.40.50.150">
    <property type="entry name" value="Vaccinia Virus protein VP39"/>
    <property type="match status" value="1"/>
</dbReference>
<gene>
    <name evidence="2" type="ordered locus">Haur_2071</name>
</gene>
<keyword evidence="2" id="KW-0808">Transferase</keyword>
<dbReference type="CDD" id="cd02440">
    <property type="entry name" value="AdoMet_MTases"/>
    <property type="match status" value="1"/>
</dbReference>
<sequence length="217" mass="24266">MIMTSIDGQPGFFIDGEMAQAYRRDLEPVMGSLASYQTIIDLGAGTGVFSQFLAAAGGYVIGVDRNQPSVQQAGLRVPHGHFVVADIEDQGLPQSLPFVEHRADLVTARYAIHELADPITTFRLWSQLIHPRGSMLLIENCWQRRDWGWSPWGQQSDTLPLACTQTWATAVYCLRWAGWDVVHCGWMDAVNAHHTTRLIAGFRLYMILARPPRASML</sequence>
<dbReference type="GO" id="GO:0032259">
    <property type="term" value="P:methylation"/>
    <property type="evidence" value="ECO:0007669"/>
    <property type="project" value="UniProtKB-KW"/>
</dbReference>
<evidence type="ECO:0000313" key="3">
    <source>
        <dbReference type="Proteomes" id="UP000000787"/>
    </source>
</evidence>
<dbReference type="BioCyc" id="HAUR316274:GHYA-2099-MONOMER"/>
<dbReference type="PANTHER" id="PTHR43861">
    <property type="entry name" value="TRANS-ACONITATE 2-METHYLTRANSFERASE-RELATED"/>
    <property type="match status" value="1"/>
</dbReference>
<dbReference type="PANTHER" id="PTHR43861:SF1">
    <property type="entry name" value="TRANS-ACONITATE 2-METHYLTRANSFERASE"/>
    <property type="match status" value="1"/>
</dbReference>
<dbReference type="EMBL" id="CP000875">
    <property type="protein sequence ID" value="ABX04711.1"/>
    <property type="molecule type" value="Genomic_DNA"/>
</dbReference>
<dbReference type="Pfam" id="PF08241">
    <property type="entry name" value="Methyltransf_11"/>
    <property type="match status" value="1"/>
</dbReference>
<feature type="domain" description="Methyltransferase type 11" evidence="1">
    <location>
        <begin position="41"/>
        <end position="136"/>
    </location>
</feature>
<dbReference type="KEGG" id="hau:Haur_2071"/>
<dbReference type="InterPro" id="IPR029063">
    <property type="entry name" value="SAM-dependent_MTases_sf"/>
</dbReference>
<organism evidence="2 3">
    <name type="scientific">Herpetosiphon aurantiacus (strain ATCC 23779 / DSM 785 / 114-95)</name>
    <dbReference type="NCBI Taxonomy" id="316274"/>
    <lineage>
        <taxon>Bacteria</taxon>
        <taxon>Bacillati</taxon>
        <taxon>Chloroflexota</taxon>
        <taxon>Chloroflexia</taxon>
        <taxon>Herpetosiphonales</taxon>
        <taxon>Herpetosiphonaceae</taxon>
        <taxon>Herpetosiphon</taxon>
    </lineage>
</organism>
<dbReference type="AlphaFoldDB" id="A9AW61"/>
<protein>
    <submittedName>
        <fullName evidence="2">Methyltransferase type 11</fullName>
    </submittedName>
</protein>
<dbReference type="InterPro" id="IPR013216">
    <property type="entry name" value="Methyltransf_11"/>
</dbReference>
<keyword evidence="2" id="KW-0489">Methyltransferase</keyword>
<reference evidence="2 3" key="1">
    <citation type="journal article" date="2011" name="Stand. Genomic Sci.">
        <title>Complete genome sequence of the filamentous gliding predatory bacterium Herpetosiphon aurantiacus type strain (114-95(T)).</title>
        <authorList>
            <person name="Kiss H."/>
            <person name="Nett M."/>
            <person name="Domin N."/>
            <person name="Martin K."/>
            <person name="Maresca J.A."/>
            <person name="Copeland A."/>
            <person name="Lapidus A."/>
            <person name="Lucas S."/>
            <person name="Berry K.W."/>
            <person name="Glavina Del Rio T."/>
            <person name="Dalin E."/>
            <person name="Tice H."/>
            <person name="Pitluck S."/>
            <person name="Richardson P."/>
            <person name="Bruce D."/>
            <person name="Goodwin L."/>
            <person name="Han C."/>
            <person name="Detter J.C."/>
            <person name="Schmutz J."/>
            <person name="Brettin T."/>
            <person name="Land M."/>
            <person name="Hauser L."/>
            <person name="Kyrpides N.C."/>
            <person name="Ivanova N."/>
            <person name="Goker M."/>
            <person name="Woyke T."/>
            <person name="Klenk H.P."/>
            <person name="Bryant D.A."/>
        </authorList>
    </citation>
    <scope>NUCLEOTIDE SEQUENCE [LARGE SCALE GENOMIC DNA]</scope>
    <source>
        <strain evidence="3">ATCC 23779 / DSM 785 / 114-95</strain>
    </source>
</reference>
<dbReference type="SUPFAM" id="SSF53335">
    <property type="entry name" value="S-adenosyl-L-methionine-dependent methyltransferases"/>
    <property type="match status" value="1"/>
</dbReference>
<keyword evidence="3" id="KW-1185">Reference proteome</keyword>
<dbReference type="HOGENOM" id="CLU_1270866_0_0_0"/>
<dbReference type="Proteomes" id="UP000000787">
    <property type="component" value="Chromosome"/>
</dbReference>
<evidence type="ECO:0000259" key="1">
    <source>
        <dbReference type="Pfam" id="PF08241"/>
    </source>
</evidence>
<proteinExistence type="predicted"/>
<dbReference type="InParanoid" id="A9AW61"/>
<evidence type="ECO:0000313" key="2">
    <source>
        <dbReference type="EMBL" id="ABX04711.1"/>
    </source>
</evidence>
<dbReference type="GO" id="GO:0008757">
    <property type="term" value="F:S-adenosylmethionine-dependent methyltransferase activity"/>
    <property type="evidence" value="ECO:0007669"/>
    <property type="project" value="InterPro"/>
</dbReference>